<comment type="cofactor">
    <cofactor evidence="1 17">
        <name>FAD</name>
        <dbReference type="ChEBI" id="CHEBI:57692"/>
    </cofactor>
</comment>
<dbReference type="HAMAP" id="MF_00037">
    <property type="entry name" value="MurB"/>
    <property type="match status" value="1"/>
</dbReference>
<feature type="domain" description="FAD-binding PCMH-type" evidence="18">
    <location>
        <begin position="17"/>
        <end position="188"/>
    </location>
</feature>
<comment type="subcellular location">
    <subcellularLocation>
        <location evidence="3 17">Cytoplasm</location>
    </subcellularLocation>
</comment>
<dbReference type="PANTHER" id="PTHR21071:SF4">
    <property type="entry name" value="UDP-N-ACETYLENOLPYRUVOYLGLUCOSAMINE REDUCTASE"/>
    <property type="match status" value="1"/>
</dbReference>
<dbReference type="InterPro" id="IPR016169">
    <property type="entry name" value="FAD-bd_PCMH_sub2"/>
</dbReference>
<accession>A0A1C3P346</accession>
<dbReference type="Gene3D" id="3.30.465.10">
    <property type="match status" value="1"/>
</dbReference>
<keyword evidence="13 17" id="KW-0560">Oxidoreductase</keyword>
<dbReference type="Proteomes" id="UP000199013">
    <property type="component" value="Unassembled WGS sequence"/>
</dbReference>
<evidence type="ECO:0000256" key="15">
    <source>
        <dbReference type="ARBA" id="ARBA00023316"/>
    </source>
</evidence>
<dbReference type="GO" id="GO:0008360">
    <property type="term" value="P:regulation of cell shape"/>
    <property type="evidence" value="ECO:0007669"/>
    <property type="project" value="UniProtKB-KW"/>
</dbReference>
<evidence type="ECO:0000313" key="20">
    <source>
        <dbReference type="Proteomes" id="UP000199013"/>
    </source>
</evidence>
<proteinExistence type="inferred from homology"/>
<evidence type="ECO:0000259" key="18">
    <source>
        <dbReference type="PROSITE" id="PS51387"/>
    </source>
</evidence>
<dbReference type="AlphaFoldDB" id="A0A1C3P346"/>
<dbReference type="GO" id="GO:0005829">
    <property type="term" value="C:cytosol"/>
    <property type="evidence" value="ECO:0007669"/>
    <property type="project" value="TreeGrafter"/>
</dbReference>
<dbReference type="SUPFAM" id="SSF56194">
    <property type="entry name" value="Uridine diphospho-N-Acetylenolpyruvylglucosamine reductase, MurB, C-terminal domain"/>
    <property type="match status" value="1"/>
</dbReference>
<feature type="active site" evidence="17">
    <location>
        <position position="338"/>
    </location>
</feature>
<evidence type="ECO:0000256" key="11">
    <source>
        <dbReference type="ARBA" id="ARBA00022960"/>
    </source>
</evidence>
<protein>
    <recommendedName>
        <fullName evidence="17">UDP-N-acetylenolpyruvoylglucosamine reductase</fullName>
        <ecNumber evidence="17">1.3.1.98</ecNumber>
    </recommendedName>
    <alternativeName>
        <fullName evidence="17">UDP-N-acetylmuramate dehydrogenase</fullName>
    </alternativeName>
</protein>
<evidence type="ECO:0000256" key="12">
    <source>
        <dbReference type="ARBA" id="ARBA00022984"/>
    </source>
</evidence>
<keyword evidence="11 17" id="KW-0133">Cell shape</keyword>
<evidence type="ECO:0000256" key="6">
    <source>
        <dbReference type="ARBA" id="ARBA00022490"/>
    </source>
</evidence>
<evidence type="ECO:0000256" key="1">
    <source>
        <dbReference type="ARBA" id="ARBA00001974"/>
    </source>
</evidence>
<dbReference type="Pfam" id="PF02873">
    <property type="entry name" value="MurB_C"/>
    <property type="match status" value="1"/>
</dbReference>
<organism evidence="19 20">
    <name type="scientific">Candidatus Protofrankia californiensis</name>
    <dbReference type="NCBI Taxonomy" id="1839754"/>
    <lineage>
        <taxon>Bacteria</taxon>
        <taxon>Bacillati</taxon>
        <taxon>Actinomycetota</taxon>
        <taxon>Actinomycetes</taxon>
        <taxon>Frankiales</taxon>
        <taxon>Frankiaceae</taxon>
        <taxon>Protofrankia</taxon>
    </lineage>
</organism>
<dbReference type="EMBL" id="FLUV01001718">
    <property type="protein sequence ID" value="SBW24247.1"/>
    <property type="molecule type" value="Genomic_DNA"/>
</dbReference>
<dbReference type="GO" id="GO:0071555">
    <property type="term" value="P:cell wall organization"/>
    <property type="evidence" value="ECO:0007669"/>
    <property type="project" value="UniProtKB-KW"/>
</dbReference>
<dbReference type="GO" id="GO:0008762">
    <property type="term" value="F:UDP-N-acetylmuramate dehydrogenase activity"/>
    <property type="evidence" value="ECO:0007669"/>
    <property type="project" value="UniProtKB-UniRule"/>
</dbReference>
<gene>
    <name evidence="19" type="primary">murB2</name>
    <name evidence="17" type="synonym">murB</name>
    <name evidence="19" type="ORF">FDG2_4081</name>
</gene>
<evidence type="ECO:0000256" key="9">
    <source>
        <dbReference type="ARBA" id="ARBA00022827"/>
    </source>
</evidence>
<keyword evidence="12 17" id="KW-0573">Peptidoglycan synthesis</keyword>
<dbReference type="GO" id="GO:0051301">
    <property type="term" value="P:cell division"/>
    <property type="evidence" value="ECO:0007669"/>
    <property type="project" value="UniProtKB-KW"/>
</dbReference>
<evidence type="ECO:0000256" key="16">
    <source>
        <dbReference type="ARBA" id="ARBA00048914"/>
    </source>
</evidence>
<keyword evidence="10 17" id="KW-0521">NADP</keyword>
<reference evidence="20" key="1">
    <citation type="submission" date="2016-02" db="EMBL/GenBank/DDBJ databases">
        <authorList>
            <person name="Wibberg D."/>
        </authorList>
    </citation>
    <scope>NUCLEOTIDE SEQUENCE [LARGE SCALE GENOMIC DNA]</scope>
</reference>
<comment type="similarity">
    <text evidence="5 17">Belongs to the MurB family.</text>
</comment>
<evidence type="ECO:0000256" key="13">
    <source>
        <dbReference type="ARBA" id="ARBA00023002"/>
    </source>
</evidence>
<dbReference type="Pfam" id="PF01565">
    <property type="entry name" value="FAD_binding_4"/>
    <property type="match status" value="1"/>
</dbReference>
<evidence type="ECO:0000256" key="4">
    <source>
        <dbReference type="ARBA" id="ARBA00004752"/>
    </source>
</evidence>
<dbReference type="PANTHER" id="PTHR21071">
    <property type="entry name" value="UDP-N-ACETYLENOLPYRUVOYLGLUCOSAMINE REDUCTASE"/>
    <property type="match status" value="1"/>
</dbReference>
<keyword evidence="15 17" id="KW-0961">Cell wall biogenesis/degradation</keyword>
<dbReference type="SUPFAM" id="SSF56176">
    <property type="entry name" value="FAD-binding/transporter-associated domain-like"/>
    <property type="match status" value="1"/>
</dbReference>
<comment type="function">
    <text evidence="2 17">Cell wall formation.</text>
</comment>
<evidence type="ECO:0000256" key="7">
    <source>
        <dbReference type="ARBA" id="ARBA00022618"/>
    </source>
</evidence>
<dbReference type="InterPro" id="IPR036635">
    <property type="entry name" value="MurB_C_sf"/>
</dbReference>
<evidence type="ECO:0000256" key="2">
    <source>
        <dbReference type="ARBA" id="ARBA00003921"/>
    </source>
</evidence>
<feature type="active site" description="Proton donor" evidence="17">
    <location>
        <position position="243"/>
    </location>
</feature>
<evidence type="ECO:0000256" key="8">
    <source>
        <dbReference type="ARBA" id="ARBA00022630"/>
    </source>
</evidence>
<dbReference type="Gene3D" id="3.30.43.10">
    <property type="entry name" value="Uridine Diphospho-n-acetylenolpyruvylglucosamine Reductase, domain 2"/>
    <property type="match status" value="1"/>
</dbReference>
<dbReference type="EC" id="1.3.1.98" evidence="17"/>
<dbReference type="InterPro" id="IPR003170">
    <property type="entry name" value="MurB"/>
</dbReference>
<comment type="pathway">
    <text evidence="4 17">Cell wall biogenesis; peptidoglycan biosynthesis.</text>
</comment>
<dbReference type="InterPro" id="IPR011601">
    <property type="entry name" value="MurB_C"/>
</dbReference>
<dbReference type="PROSITE" id="PS51387">
    <property type="entry name" value="FAD_PCMH"/>
    <property type="match status" value="1"/>
</dbReference>
<evidence type="ECO:0000256" key="3">
    <source>
        <dbReference type="ARBA" id="ARBA00004496"/>
    </source>
</evidence>
<evidence type="ECO:0000313" key="19">
    <source>
        <dbReference type="EMBL" id="SBW24247.1"/>
    </source>
</evidence>
<keyword evidence="8 17" id="KW-0285">Flavoprotein</keyword>
<evidence type="ECO:0000256" key="17">
    <source>
        <dbReference type="HAMAP-Rule" id="MF_00037"/>
    </source>
</evidence>
<dbReference type="NCBIfam" id="NF010478">
    <property type="entry name" value="PRK13903.1"/>
    <property type="match status" value="1"/>
</dbReference>
<keyword evidence="9 17" id="KW-0274">FAD</keyword>
<name>A0A1C3P346_9ACTN</name>
<dbReference type="GO" id="GO:0071949">
    <property type="term" value="F:FAD binding"/>
    <property type="evidence" value="ECO:0007669"/>
    <property type="project" value="InterPro"/>
</dbReference>
<comment type="catalytic activity">
    <reaction evidence="16 17">
        <text>UDP-N-acetyl-alpha-D-muramate + NADP(+) = UDP-N-acetyl-3-O-(1-carboxyvinyl)-alpha-D-glucosamine + NADPH + H(+)</text>
        <dbReference type="Rhea" id="RHEA:12248"/>
        <dbReference type="ChEBI" id="CHEBI:15378"/>
        <dbReference type="ChEBI" id="CHEBI:57783"/>
        <dbReference type="ChEBI" id="CHEBI:58349"/>
        <dbReference type="ChEBI" id="CHEBI:68483"/>
        <dbReference type="ChEBI" id="CHEBI:70757"/>
        <dbReference type="EC" id="1.3.1.98"/>
    </reaction>
</comment>
<dbReference type="InterPro" id="IPR036318">
    <property type="entry name" value="FAD-bd_PCMH-like_sf"/>
</dbReference>
<dbReference type="GO" id="GO:0009252">
    <property type="term" value="P:peptidoglycan biosynthetic process"/>
    <property type="evidence" value="ECO:0007669"/>
    <property type="project" value="UniProtKB-UniRule"/>
</dbReference>
<evidence type="ECO:0000256" key="5">
    <source>
        <dbReference type="ARBA" id="ARBA00010485"/>
    </source>
</evidence>
<keyword evidence="14 17" id="KW-0131">Cell cycle</keyword>
<dbReference type="InterPro" id="IPR016166">
    <property type="entry name" value="FAD-bd_PCMH"/>
</dbReference>
<dbReference type="InterPro" id="IPR006094">
    <property type="entry name" value="Oxid_FAD_bind_N"/>
</dbReference>
<evidence type="ECO:0000256" key="14">
    <source>
        <dbReference type="ARBA" id="ARBA00023306"/>
    </source>
</evidence>
<keyword evidence="20" id="KW-1185">Reference proteome</keyword>
<dbReference type="UniPathway" id="UPA00219"/>
<dbReference type="InterPro" id="IPR016167">
    <property type="entry name" value="FAD-bd_PCMH_sub1"/>
</dbReference>
<keyword evidence="6 17" id="KW-0963">Cytoplasm</keyword>
<keyword evidence="7 17" id="KW-0132">Cell division</keyword>
<sequence length="359" mass="37094">MWLATNVPLASLTTLRLGGPAQEVAVLDDPGDFPELVAAAGRAGSAPRVIGAGSNLLAADDGYPGLVVRMATTGVRLDTSQDDGRVLVTVQAGHDLDALVAEMVAEGLSGIECLTGIPGTVGATPVQNVGAYGQEVSDTLANIRAWDWTTGQETEMIPAHCGLGHRTSVFKHSKRWTILTVTLALTPSKLGPPLTYRAVADAAGVPLGEQVLLDETVAAIRQVRDEKGMILDSCGSDGRTAGSVFLSPSIPADTARHLRAEGAPVNDFPDGKTRVSASWLMSAAGFSLGQRLATGARISTRHFTLVADDGATAASFADAAATVAEQVQRATGITLTAEPDLLGNLPAYARLSPHGNLGF</sequence>
<feature type="active site" evidence="17">
    <location>
        <position position="166"/>
    </location>
</feature>
<dbReference type="Gene3D" id="3.90.78.10">
    <property type="entry name" value="UDP-N-acetylenolpyruvoylglucosamine reductase, C-terminal domain"/>
    <property type="match status" value="1"/>
</dbReference>
<evidence type="ECO:0000256" key="10">
    <source>
        <dbReference type="ARBA" id="ARBA00022857"/>
    </source>
</evidence>